<dbReference type="InterPro" id="IPR031161">
    <property type="entry name" value="Peptidase_M60_dom"/>
</dbReference>
<feature type="domain" description="Fibronectin type-III" evidence="1">
    <location>
        <begin position="118"/>
        <end position="212"/>
    </location>
</feature>
<dbReference type="PROSITE" id="PS51723">
    <property type="entry name" value="PEPTIDASE_M60"/>
    <property type="match status" value="1"/>
</dbReference>
<dbReference type="InterPro" id="IPR013783">
    <property type="entry name" value="Ig-like_fold"/>
</dbReference>
<reference evidence="3 4" key="1">
    <citation type="submission" date="2016-04" db="EMBL/GenBank/DDBJ databases">
        <title>ATOL: Assembling a taxonomically balanced genome-scale reconstruction of the evolutionary history of the Enterobacteriaceae.</title>
        <authorList>
            <person name="Plunkett G.III."/>
            <person name="Neeno-Eckwall E.C."/>
            <person name="Glasner J.D."/>
            <person name="Perna N.T."/>
        </authorList>
    </citation>
    <scope>NUCLEOTIDE SEQUENCE [LARGE SCALE GENOMIC DNA]</scope>
    <source>
        <strain evidence="3 4">ATCC 12841</strain>
    </source>
</reference>
<dbReference type="Gene3D" id="3.40.390.80">
    <property type="entry name" value="Peptidase M60, enhancin-like domain 2"/>
    <property type="match status" value="1"/>
</dbReference>
<dbReference type="Gene3D" id="2.60.120.1250">
    <property type="entry name" value="Peptidase M60, enhancin-like domain 1"/>
    <property type="match status" value="1"/>
</dbReference>
<dbReference type="CDD" id="cd00063">
    <property type="entry name" value="FN3"/>
    <property type="match status" value="3"/>
</dbReference>
<dbReference type="Pfam" id="PF13402">
    <property type="entry name" value="Peptidase_M60"/>
    <property type="match status" value="1"/>
</dbReference>
<dbReference type="SUPFAM" id="SSF51445">
    <property type="entry name" value="(Trans)glycosidases"/>
    <property type="match status" value="1"/>
</dbReference>
<organism evidence="3 4">
    <name type="scientific">Obesumbacterium proteus ATCC 12841</name>
    <dbReference type="NCBI Taxonomy" id="1354268"/>
    <lineage>
        <taxon>Bacteria</taxon>
        <taxon>Pseudomonadati</taxon>
        <taxon>Pseudomonadota</taxon>
        <taxon>Gammaproteobacteria</taxon>
        <taxon>Enterobacterales</taxon>
        <taxon>Hafniaceae</taxon>
        <taxon>Obesumbacterium</taxon>
    </lineage>
</organism>
<dbReference type="AlphaFoldDB" id="A0AA91EII9"/>
<protein>
    <submittedName>
        <fullName evidence="3">Chitin binding protein</fullName>
    </submittedName>
</protein>
<sequence length="1174" mass="128287">MQNNINITFNAKWKNTSSYVGVFEFELTNNTDETLINPEITIDFGEDSYIEYNNGIMFTPSYGNLVGYLEEPNIAANQTVTFSVIANDSCGMHPVAYWVNGLNAINSDADTYTDERTAPTNLKFSNISSNSFKLSWDASTGYVDYYAVAYYATEDGTESALQIETEETQTTVNNLMPATPYTVGVAAVNVSDYWWSSIVEASVTTAAQTPDTAPPTAPGNLKSTNTSVSSISLSWDPATDNVGVDHYVLSYQPVGDTKAALEIQTADTNVILSNLVAETNYAISLVAVDAAGNQSPATMATVETAKPSDDTSAPSVPNGLSVGSVTDTSLTLTWKASTDNVGVTGYRVKYTPANESTITKDVTTTTCVLSSLTANTKYDCCVAAYDANNNVSDYCAIVTATTQAPAITTTSFAPYIDVTINANWATNPPGINTKLISDAISLGVKKFHLAFLVQDRASNQLVWGNTYFPYSAIKPVCDIIHAAGGEPIAAFGGASGTDPSVTRTQSDLTNIYLNLKKDFGIQHIDFDFETAGQYNYKVAFPAALAAQKQDPTLWFSLTLPVMPTGLTGEGIAMITYAKQIGLALNVQIMAMDYGASGLDMGAAAVSAIDATKNNLARIYPDRSPADLYKMIGVIPMIGQNDTAGEMFSFANATKTALYAKQQNLNLVSMWSLGRDFPGMGDLSTCTQNPAQTKNYEYTTTFLNAVGGGSIPEPESDPDQNNIFHVEQHGDPLALNDLQRRQSVPAPIQPTGYWAKAGDVLTVEYVLSGNTPTDAPQIWIHCIVEGSDSAQESYSDKQKVPLTVGVNKINVAQTGVVYIASNNIPDPAVNMQITLVSGGNLMPTFVLGRDDANAKQWLHDVAQAVSKNTSPYAELVGKRMIITLPIHEFKSNVTDPVAILNSWDKIIDWAETQYGLTQNGPYPNIATAVRYHFFTKADSTGGYMSSANEWMATNQDGIKDITDNINVSWGPWHELGHQYEVLAFQTKSEVLENLTSLYVQREQGQTSRLLTDNCWQRTRDYLKQSGNNYDAEDDLWISVTMFWQLDLTFGKDFYQRLTDNIRMMPISELPETNEEKKSLFINLASKVSGFDLSPFFEQWGYRSTVNTSANLVKMKLKKLNDAIWLNEDEKVLYYYPLEQQSISGRLSLPLTVEIGEEFTAQAIVTNRQSAELSYS</sequence>
<name>A0AA91EII9_9GAMM</name>
<dbReference type="SMART" id="SM01276">
    <property type="entry name" value="M60-like"/>
    <property type="match status" value="1"/>
</dbReference>
<feature type="domain" description="Peptidase M60" evidence="2">
    <location>
        <begin position="745"/>
        <end position="1049"/>
    </location>
</feature>
<dbReference type="InterPro" id="IPR042279">
    <property type="entry name" value="Pep_M60_3"/>
</dbReference>
<dbReference type="Proteomes" id="UP000078431">
    <property type="component" value="Unassembled WGS sequence"/>
</dbReference>
<dbReference type="PANTHER" id="PTHR42976:SF1">
    <property type="entry name" value="GH18 DOMAIN-CONTAINING PROTEIN-RELATED"/>
    <property type="match status" value="1"/>
</dbReference>
<evidence type="ECO:0000313" key="3">
    <source>
        <dbReference type="EMBL" id="OAT59267.1"/>
    </source>
</evidence>
<dbReference type="InterPro" id="IPR003961">
    <property type="entry name" value="FN3_dom"/>
</dbReference>
<dbReference type="RefSeq" id="WP_064645390.1">
    <property type="nucleotide sequence ID" value="NZ_LXEX01000028.1"/>
</dbReference>
<dbReference type="EMBL" id="LXEX01000028">
    <property type="protein sequence ID" value="OAT59267.1"/>
    <property type="molecule type" value="Genomic_DNA"/>
</dbReference>
<proteinExistence type="predicted"/>
<keyword evidence="4" id="KW-1185">Reference proteome</keyword>
<dbReference type="PANTHER" id="PTHR42976">
    <property type="entry name" value="BIFUNCTIONAL CHITINASE/LYSOZYME-RELATED"/>
    <property type="match status" value="1"/>
</dbReference>
<dbReference type="Gene3D" id="3.20.20.80">
    <property type="entry name" value="Glycosidases"/>
    <property type="match status" value="1"/>
</dbReference>
<evidence type="ECO:0000259" key="1">
    <source>
        <dbReference type="PROSITE" id="PS50853"/>
    </source>
</evidence>
<dbReference type="Pfam" id="PF00041">
    <property type="entry name" value="fn3"/>
    <property type="match status" value="3"/>
</dbReference>
<evidence type="ECO:0000313" key="4">
    <source>
        <dbReference type="Proteomes" id="UP000078431"/>
    </source>
</evidence>
<dbReference type="Gene3D" id="2.60.40.10">
    <property type="entry name" value="Immunoglobulins"/>
    <property type="match status" value="3"/>
</dbReference>
<dbReference type="SUPFAM" id="SSF49265">
    <property type="entry name" value="Fibronectin type III"/>
    <property type="match status" value="2"/>
</dbReference>
<dbReference type="PROSITE" id="PS50853">
    <property type="entry name" value="FN3"/>
    <property type="match status" value="3"/>
</dbReference>
<feature type="domain" description="Fibronectin type-III" evidence="1">
    <location>
        <begin position="316"/>
        <end position="405"/>
    </location>
</feature>
<dbReference type="SMART" id="SM00060">
    <property type="entry name" value="FN3"/>
    <property type="match status" value="3"/>
</dbReference>
<gene>
    <name evidence="3" type="ORF">M993_01816</name>
</gene>
<dbReference type="InterPro" id="IPR036116">
    <property type="entry name" value="FN3_sf"/>
</dbReference>
<dbReference type="Gene3D" id="1.10.390.30">
    <property type="entry name" value="Peptidase M60, enhancin-like domain 3"/>
    <property type="match status" value="1"/>
</dbReference>
<feature type="domain" description="Fibronectin type-III" evidence="1">
    <location>
        <begin position="217"/>
        <end position="308"/>
    </location>
</feature>
<accession>A0AA91EII9</accession>
<dbReference type="InterPro" id="IPR017853">
    <property type="entry name" value="GH"/>
</dbReference>
<evidence type="ECO:0000259" key="2">
    <source>
        <dbReference type="PROSITE" id="PS51723"/>
    </source>
</evidence>
<comment type="caution">
    <text evidence="3">The sequence shown here is derived from an EMBL/GenBank/DDBJ whole genome shotgun (WGS) entry which is preliminary data.</text>
</comment>
<dbReference type="InterPro" id="IPR052750">
    <property type="entry name" value="GH18_Chitinase"/>
</dbReference>